<dbReference type="InterPro" id="IPR001123">
    <property type="entry name" value="LeuE-type"/>
</dbReference>
<keyword evidence="9" id="KW-1185">Reference proteome</keyword>
<feature type="transmembrane region" description="Helical" evidence="7">
    <location>
        <begin position="192"/>
        <end position="212"/>
    </location>
</feature>
<name>A0A917X1I5_9ACTN</name>
<dbReference type="GO" id="GO:0005886">
    <property type="term" value="C:plasma membrane"/>
    <property type="evidence" value="ECO:0007669"/>
    <property type="project" value="UniProtKB-SubCell"/>
</dbReference>
<evidence type="ECO:0000256" key="6">
    <source>
        <dbReference type="ARBA" id="ARBA00023136"/>
    </source>
</evidence>
<reference evidence="8" key="2">
    <citation type="submission" date="2020-09" db="EMBL/GenBank/DDBJ databases">
        <authorList>
            <person name="Sun Q."/>
            <person name="Ohkuma M."/>
        </authorList>
    </citation>
    <scope>NUCLEOTIDE SEQUENCE</scope>
    <source>
        <strain evidence="8">JCM 19831</strain>
    </source>
</reference>
<evidence type="ECO:0000256" key="2">
    <source>
        <dbReference type="ARBA" id="ARBA00007928"/>
    </source>
</evidence>
<comment type="similarity">
    <text evidence="2">Belongs to the Rht family.</text>
</comment>
<keyword evidence="6 7" id="KW-0472">Membrane</keyword>
<comment type="caution">
    <text evidence="8">The sequence shown here is derived from an EMBL/GenBank/DDBJ whole genome shotgun (WGS) entry which is preliminary data.</text>
</comment>
<dbReference type="PIRSF" id="PIRSF006324">
    <property type="entry name" value="LeuE"/>
    <property type="match status" value="1"/>
</dbReference>
<reference evidence="8" key="1">
    <citation type="journal article" date="2014" name="Int. J. Syst. Evol. Microbiol.">
        <title>Complete genome sequence of Corynebacterium casei LMG S-19264T (=DSM 44701T), isolated from a smear-ripened cheese.</title>
        <authorList>
            <consortium name="US DOE Joint Genome Institute (JGI-PGF)"/>
            <person name="Walter F."/>
            <person name="Albersmeier A."/>
            <person name="Kalinowski J."/>
            <person name="Ruckert C."/>
        </authorList>
    </citation>
    <scope>NUCLEOTIDE SEQUENCE</scope>
    <source>
        <strain evidence="8">JCM 19831</strain>
    </source>
</reference>
<dbReference type="RefSeq" id="WP_190254288.1">
    <property type="nucleotide sequence ID" value="NZ_BMPI01000041.1"/>
</dbReference>
<dbReference type="PANTHER" id="PTHR30086:SF15">
    <property type="entry name" value="LEUCINE EFFLUX PROTEIN"/>
    <property type="match status" value="1"/>
</dbReference>
<evidence type="ECO:0000256" key="3">
    <source>
        <dbReference type="ARBA" id="ARBA00022475"/>
    </source>
</evidence>
<dbReference type="AlphaFoldDB" id="A0A917X1I5"/>
<keyword evidence="4 7" id="KW-0812">Transmembrane</keyword>
<evidence type="ECO:0000256" key="1">
    <source>
        <dbReference type="ARBA" id="ARBA00004651"/>
    </source>
</evidence>
<feature type="transmembrane region" description="Helical" evidence="7">
    <location>
        <begin position="12"/>
        <end position="33"/>
    </location>
</feature>
<feature type="transmembrane region" description="Helical" evidence="7">
    <location>
        <begin position="45"/>
        <end position="69"/>
    </location>
</feature>
<sequence length="217" mass="23231">MLGVTNPWTYVLGTAAIVLLPGPNSIYVLSVAARRGVRDGYRAAAGVWLGDAVLMTLSAGGVASLLHTYPWLFNLVKYAGAVYLAYIGLRLVIDTVRRFRRPPAVPAAVAAQPEAPADRPLRRALVISLLNPKAILFFVSFFIQFVDPAYPHPVVSFAILGVIAEVLSALYLTVLIFGGRYLADQFRSRRKLAAGLSATVGGAFVAFSVKLATANLS</sequence>
<evidence type="ECO:0000313" key="8">
    <source>
        <dbReference type="EMBL" id="GGM58372.1"/>
    </source>
</evidence>
<proteinExistence type="inferred from homology"/>
<feature type="transmembrane region" description="Helical" evidence="7">
    <location>
        <begin position="75"/>
        <end position="93"/>
    </location>
</feature>
<evidence type="ECO:0000256" key="5">
    <source>
        <dbReference type="ARBA" id="ARBA00022989"/>
    </source>
</evidence>
<dbReference type="EMBL" id="BMPI01000041">
    <property type="protein sequence ID" value="GGM58372.1"/>
    <property type="molecule type" value="Genomic_DNA"/>
</dbReference>
<dbReference type="Pfam" id="PF01810">
    <property type="entry name" value="LysE"/>
    <property type="match status" value="1"/>
</dbReference>
<dbReference type="PANTHER" id="PTHR30086">
    <property type="entry name" value="ARGININE EXPORTER PROTEIN ARGO"/>
    <property type="match status" value="1"/>
</dbReference>
<dbReference type="NCBIfam" id="NF008201">
    <property type="entry name" value="PRK10958.1"/>
    <property type="match status" value="1"/>
</dbReference>
<organism evidence="8 9">
    <name type="scientific">Dactylosporangium sucinum</name>
    <dbReference type="NCBI Taxonomy" id="1424081"/>
    <lineage>
        <taxon>Bacteria</taxon>
        <taxon>Bacillati</taxon>
        <taxon>Actinomycetota</taxon>
        <taxon>Actinomycetes</taxon>
        <taxon>Micromonosporales</taxon>
        <taxon>Micromonosporaceae</taxon>
        <taxon>Dactylosporangium</taxon>
    </lineage>
</organism>
<keyword evidence="3" id="KW-1003">Cell membrane</keyword>
<comment type="subcellular location">
    <subcellularLocation>
        <location evidence="1">Cell membrane</location>
        <topology evidence="1">Multi-pass membrane protein</topology>
    </subcellularLocation>
</comment>
<feature type="transmembrane region" description="Helical" evidence="7">
    <location>
        <begin position="124"/>
        <end position="145"/>
    </location>
</feature>
<protein>
    <submittedName>
        <fullName evidence="8">Leucine efflux protein</fullName>
    </submittedName>
</protein>
<dbReference type="GO" id="GO:0015820">
    <property type="term" value="P:L-leucine transport"/>
    <property type="evidence" value="ECO:0007669"/>
    <property type="project" value="TreeGrafter"/>
</dbReference>
<keyword evidence="5 7" id="KW-1133">Transmembrane helix</keyword>
<dbReference type="Proteomes" id="UP000642070">
    <property type="component" value="Unassembled WGS sequence"/>
</dbReference>
<feature type="transmembrane region" description="Helical" evidence="7">
    <location>
        <begin position="157"/>
        <end position="180"/>
    </location>
</feature>
<evidence type="ECO:0000256" key="4">
    <source>
        <dbReference type="ARBA" id="ARBA00022692"/>
    </source>
</evidence>
<evidence type="ECO:0000256" key="7">
    <source>
        <dbReference type="SAM" id="Phobius"/>
    </source>
</evidence>
<evidence type="ECO:0000313" key="9">
    <source>
        <dbReference type="Proteomes" id="UP000642070"/>
    </source>
</evidence>
<dbReference type="GO" id="GO:0015190">
    <property type="term" value="F:L-leucine transmembrane transporter activity"/>
    <property type="evidence" value="ECO:0007669"/>
    <property type="project" value="TreeGrafter"/>
</dbReference>
<accession>A0A917X1I5</accession>
<gene>
    <name evidence="8" type="ORF">GCM10007977_069980</name>
</gene>